<gene>
    <name evidence="1" type="ORF">CEE37_13775</name>
</gene>
<sequence length="184" mass="21353">MTQQEFFEAFLRIIESLDIPYMVAGSVGAMIYGEPRMTNDMDVVLELKERDVTRLIHLLNKVDWYVPPEELILKEVHRPGSFNIIHAESGSKIDIILRKNNAFAKTEFGRRKIQPFTDSYEAYIAAAEDIIIMKLIYYQQGKAEKHLVDVASILEISAEELDLSYLESWIDQLDLANEWEKVRK</sequence>
<protein>
    <recommendedName>
        <fullName evidence="2">Nucleotidyltransferase</fullName>
    </recommendedName>
</protein>
<name>A0A532URM5_UNCL8</name>
<dbReference type="Proteomes" id="UP000319619">
    <property type="component" value="Unassembled WGS sequence"/>
</dbReference>
<proteinExistence type="predicted"/>
<dbReference type="Gene3D" id="3.30.460.40">
    <property type="match status" value="1"/>
</dbReference>
<comment type="caution">
    <text evidence="1">The sequence shown here is derived from an EMBL/GenBank/DDBJ whole genome shotgun (WGS) entry which is preliminary data.</text>
</comment>
<dbReference type="SUPFAM" id="SSF81301">
    <property type="entry name" value="Nucleotidyltransferase"/>
    <property type="match status" value="1"/>
</dbReference>
<evidence type="ECO:0008006" key="2">
    <source>
        <dbReference type="Google" id="ProtNLM"/>
    </source>
</evidence>
<dbReference type="InterPro" id="IPR043519">
    <property type="entry name" value="NT_sf"/>
</dbReference>
<evidence type="ECO:0000313" key="1">
    <source>
        <dbReference type="EMBL" id="TKJ37578.1"/>
    </source>
</evidence>
<reference evidence="1" key="1">
    <citation type="submission" date="2017-06" db="EMBL/GenBank/DDBJ databases">
        <title>Novel microbial phyla capable of carbon fixation and sulfur reduction in deep-sea sediments.</title>
        <authorList>
            <person name="Huang J."/>
            <person name="Baker B."/>
            <person name="Wang Y."/>
        </authorList>
    </citation>
    <scope>NUCLEOTIDE SEQUENCE [LARGE SCALE GENOMIC DNA]</scope>
    <source>
        <strain evidence="1">B3_LCP</strain>
    </source>
</reference>
<organism evidence="1">
    <name type="scientific">candidate division LCP-89 bacterium B3_LCP</name>
    <dbReference type="NCBI Taxonomy" id="2012998"/>
    <lineage>
        <taxon>Bacteria</taxon>
        <taxon>Pseudomonadati</taxon>
        <taxon>Bacteria division LCP-89</taxon>
    </lineage>
</organism>
<accession>A0A532URM5</accession>
<dbReference type="EMBL" id="NJBN01000012">
    <property type="protein sequence ID" value="TKJ37578.1"/>
    <property type="molecule type" value="Genomic_DNA"/>
</dbReference>
<dbReference type="AlphaFoldDB" id="A0A532URM5"/>